<keyword evidence="6" id="KW-0418">Kinase</keyword>
<evidence type="ECO:0000256" key="6">
    <source>
        <dbReference type="ARBA" id="ARBA00022777"/>
    </source>
</evidence>
<dbReference type="AlphaFoldDB" id="L1IMQ1"/>
<evidence type="ECO:0000256" key="2">
    <source>
        <dbReference type="ARBA" id="ARBA00012513"/>
    </source>
</evidence>
<dbReference type="STRING" id="905079.L1IMQ1"/>
<reference evidence="14" key="3">
    <citation type="submission" date="2015-06" db="UniProtKB">
        <authorList>
            <consortium name="EnsemblProtists"/>
        </authorList>
    </citation>
    <scope>IDENTIFICATION</scope>
</reference>
<dbReference type="InterPro" id="IPR000719">
    <property type="entry name" value="Prot_kinase_dom"/>
</dbReference>
<dbReference type="PROSITE" id="PS00108">
    <property type="entry name" value="PROTEIN_KINASE_ST"/>
    <property type="match status" value="1"/>
</dbReference>
<reference evidence="15" key="2">
    <citation type="submission" date="2012-11" db="EMBL/GenBank/DDBJ databases">
        <authorList>
            <person name="Kuo A."/>
            <person name="Curtis B.A."/>
            <person name="Tanifuji G."/>
            <person name="Burki F."/>
            <person name="Gruber A."/>
            <person name="Irimia M."/>
            <person name="Maruyama S."/>
            <person name="Arias M.C."/>
            <person name="Ball S.G."/>
            <person name="Gile G.H."/>
            <person name="Hirakawa Y."/>
            <person name="Hopkins J.F."/>
            <person name="Rensing S.A."/>
            <person name="Schmutz J."/>
            <person name="Symeonidi A."/>
            <person name="Elias M."/>
            <person name="Eveleigh R.J."/>
            <person name="Herman E.K."/>
            <person name="Klute M.J."/>
            <person name="Nakayama T."/>
            <person name="Obornik M."/>
            <person name="Reyes-Prieto A."/>
            <person name="Armbrust E.V."/>
            <person name="Aves S.J."/>
            <person name="Beiko R.G."/>
            <person name="Coutinho P."/>
            <person name="Dacks J.B."/>
            <person name="Durnford D.G."/>
            <person name="Fast N.M."/>
            <person name="Green B.R."/>
            <person name="Grisdale C."/>
            <person name="Hempe F."/>
            <person name="Henrissat B."/>
            <person name="Hoppner M.P."/>
            <person name="Ishida K.-I."/>
            <person name="Kim E."/>
            <person name="Koreny L."/>
            <person name="Kroth P.G."/>
            <person name="Liu Y."/>
            <person name="Malik S.-B."/>
            <person name="Maier U.G."/>
            <person name="McRose D."/>
            <person name="Mock T."/>
            <person name="Neilson J.A."/>
            <person name="Onodera N.T."/>
            <person name="Poole A.M."/>
            <person name="Pritham E.J."/>
            <person name="Richards T.A."/>
            <person name="Rocap G."/>
            <person name="Roy S.W."/>
            <person name="Sarai C."/>
            <person name="Schaack S."/>
            <person name="Shirato S."/>
            <person name="Slamovits C.H."/>
            <person name="Spencer D.F."/>
            <person name="Suzuki S."/>
            <person name="Worden A.Z."/>
            <person name="Zauner S."/>
            <person name="Barry K."/>
            <person name="Bell C."/>
            <person name="Bharti A.K."/>
            <person name="Crow J.A."/>
            <person name="Grimwood J."/>
            <person name="Kramer R."/>
            <person name="Lindquist E."/>
            <person name="Lucas S."/>
            <person name="Salamov A."/>
            <person name="McFadden G.I."/>
            <person name="Lane C.E."/>
            <person name="Keeling P.J."/>
            <person name="Gray M.W."/>
            <person name="Grigoriev I.V."/>
            <person name="Archibald J.M."/>
        </authorList>
    </citation>
    <scope>NUCLEOTIDE SEQUENCE</scope>
    <source>
        <strain evidence="15">CCMP2712</strain>
    </source>
</reference>
<dbReference type="PANTHER" id="PTHR44899">
    <property type="entry name" value="CAMK FAMILY PROTEIN KINASE"/>
    <property type="match status" value="1"/>
</dbReference>
<dbReference type="CDD" id="cd08215">
    <property type="entry name" value="STKc_Nek"/>
    <property type="match status" value="1"/>
</dbReference>
<dbReference type="KEGG" id="gtt:GUITHDRAFT_78167"/>
<evidence type="ECO:0000256" key="8">
    <source>
        <dbReference type="ARBA" id="ARBA00047899"/>
    </source>
</evidence>
<sequence>MSAYTRMNKIGRGSYGDVFKVTRNSDGKVLVIKEVSLLGVSKEEENEILNETEIIKKLDHRHIVSCVESFVENDVLHIVMEYASGGDLAAVIKRNSAAGKYITEEQFWSYLIQITLGLQHMHSRRVLHRDVKASNVFLDQNGDIKIGDLGLGKVLSSKTTCAISQVGTPIYFSPEICEGKPYDTKSDVWALGCLLFELVTCKPPFQAANQPQLLKKIVNDPPEAHVPSHYSREIPFIIGKLLDKDPRKRPSPDSILNYSAVQIRIERARFKQQEMEL</sequence>
<dbReference type="Gene3D" id="3.30.200.20">
    <property type="entry name" value="Phosphorylase Kinase, domain 1"/>
    <property type="match status" value="1"/>
</dbReference>
<evidence type="ECO:0000256" key="1">
    <source>
        <dbReference type="ARBA" id="ARBA00010886"/>
    </source>
</evidence>
<evidence type="ECO:0000313" key="15">
    <source>
        <dbReference type="Proteomes" id="UP000011087"/>
    </source>
</evidence>
<reference evidence="13 15" key="1">
    <citation type="journal article" date="2012" name="Nature">
        <title>Algal genomes reveal evolutionary mosaicism and the fate of nucleomorphs.</title>
        <authorList>
            <consortium name="DOE Joint Genome Institute"/>
            <person name="Curtis B.A."/>
            <person name="Tanifuji G."/>
            <person name="Burki F."/>
            <person name="Gruber A."/>
            <person name="Irimia M."/>
            <person name="Maruyama S."/>
            <person name="Arias M.C."/>
            <person name="Ball S.G."/>
            <person name="Gile G.H."/>
            <person name="Hirakawa Y."/>
            <person name="Hopkins J.F."/>
            <person name="Kuo A."/>
            <person name="Rensing S.A."/>
            <person name="Schmutz J."/>
            <person name="Symeonidi A."/>
            <person name="Elias M."/>
            <person name="Eveleigh R.J."/>
            <person name="Herman E.K."/>
            <person name="Klute M.J."/>
            <person name="Nakayama T."/>
            <person name="Obornik M."/>
            <person name="Reyes-Prieto A."/>
            <person name="Armbrust E.V."/>
            <person name="Aves S.J."/>
            <person name="Beiko R.G."/>
            <person name="Coutinho P."/>
            <person name="Dacks J.B."/>
            <person name="Durnford D.G."/>
            <person name="Fast N.M."/>
            <person name="Green B.R."/>
            <person name="Grisdale C.J."/>
            <person name="Hempel F."/>
            <person name="Henrissat B."/>
            <person name="Hoppner M.P."/>
            <person name="Ishida K."/>
            <person name="Kim E."/>
            <person name="Koreny L."/>
            <person name="Kroth P.G."/>
            <person name="Liu Y."/>
            <person name="Malik S.B."/>
            <person name="Maier U.G."/>
            <person name="McRose D."/>
            <person name="Mock T."/>
            <person name="Neilson J.A."/>
            <person name="Onodera N.T."/>
            <person name="Poole A.M."/>
            <person name="Pritham E.J."/>
            <person name="Richards T.A."/>
            <person name="Rocap G."/>
            <person name="Roy S.W."/>
            <person name="Sarai C."/>
            <person name="Schaack S."/>
            <person name="Shirato S."/>
            <person name="Slamovits C.H."/>
            <person name="Spencer D.F."/>
            <person name="Suzuki S."/>
            <person name="Worden A.Z."/>
            <person name="Zauner S."/>
            <person name="Barry K."/>
            <person name="Bell C."/>
            <person name="Bharti A.K."/>
            <person name="Crow J.A."/>
            <person name="Grimwood J."/>
            <person name="Kramer R."/>
            <person name="Lindquist E."/>
            <person name="Lucas S."/>
            <person name="Salamov A."/>
            <person name="McFadden G.I."/>
            <person name="Lane C.E."/>
            <person name="Keeling P.J."/>
            <person name="Gray M.W."/>
            <person name="Grigoriev I.V."/>
            <person name="Archibald J.M."/>
        </authorList>
    </citation>
    <scope>NUCLEOTIDE SEQUENCE</scope>
    <source>
        <strain evidence="13 15">CCMP2712</strain>
    </source>
</reference>
<dbReference type="FunFam" id="3.30.200.20:FF:000097">
    <property type="entry name" value="Probable serine/threonine-protein kinase nek1"/>
    <property type="match status" value="1"/>
</dbReference>
<dbReference type="Pfam" id="PF00069">
    <property type="entry name" value="Pkinase"/>
    <property type="match status" value="1"/>
</dbReference>
<keyword evidence="15" id="KW-1185">Reference proteome</keyword>
<evidence type="ECO:0000313" key="14">
    <source>
        <dbReference type="EnsemblProtists" id="EKX37362"/>
    </source>
</evidence>
<evidence type="ECO:0000313" key="13">
    <source>
        <dbReference type="EMBL" id="EKX37362.1"/>
    </source>
</evidence>
<dbReference type="RefSeq" id="XP_005824342.1">
    <property type="nucleotide sequence ID" value="XM_005824285.1"/>
</dbReference>
<dbReference type="PROSITE" id="PS50011">
    <property type="entry name" value="PROTEIN_KINASE_DOM"/>
    <property type="match status" value="1"/>
</dbReference>
<evidence type="ECO:0000256" key="10">
    <source>
        <dbReference type="PROSITE-ProRule" id="PRU10141"/>
    </source>
</evidence>
<dbReference type="Proteomes" id="UP000011087">
    <property type="component" value="Unassembled WGS sequence"/>
</dbReference>
<dbReference type="PROSITE" id="PS00107">
    <property type="entry name" value="PROTEIN_KINASE_ATP"/>
    <property type="match status" value="1"/>
</dbReference>
<keyword evidence="7 10" id="KW-0067">ATP-binding</keyword>
<keyword evidence="4" id="KW-0808">Transferase</keyword>
<evidence type="ECO:0000256" key="3">
    <source>
        <dbReference type="ARBA" id="ARBA00022527"/>
    </source>
</evidence>
<keyword evidence="3 11" id="KW-0723">Serine/threonine-protein kinase</keyword>
<dbReference type="SMART" id="SM00220">
    <property type="entry name" value="S_TKc"/>
    <property type="match status" value="1"/>
</dbReference>
<dbReference type="OMA" id="NICNAPA"/>
<evidence type="ECO:0000259" key="12">
    <source>
        <dbReference type="PROSITE" id="PS50011"/>
    </source>
</evidence>
<dbReference type="InterPro" id="IPR008271">
    <property type="entry name" value="Ser/Thr_kinase_AS"/>
</dbReference>
<dbReference type="InterPro" id="IPR011009">
    <property type="entry name" value="Kinase-like_dom_sf"/>
</dbReference>
<keyword evidence="5 10" id="KW-0547">Nucleotide-binding</keyword>
<dbReference type="GO" id="GO:0005524">
    <property type="term" value="F:ATP binding"/>
    <property type="evidence" value="ECO:0007669"/>
    <property type="project" value="UniProtKB-UniRule"/>
</dbReference>
<dbReference type="Gene3D" id="1.10.510.10">
    <property type="entry name" value="Transferase(Phosphotransferase) domain 1"/>
    <property type="match status" value="1"/>
</dbReference>
<comment type="catalytic activity">
    <reaction evidence="8">
        <text>L-threonyl-[protein] + ATP = O-phospho-L-threonyl-[protein] + ADP + H(+)</text>
        <dbReference type="Rhea" id="RHEA:46608"/>
        <dbReference type="Rhea" id="RHEA-COMP:11060"/>
        <dbReference type="Rhea" id="RHEA-COMP:11605"/>
        <dbReference type="ChEBI" id="CHEBI:15378"/>
        <dbReference type="ChEBI" id="CHEBI:30013"/>
        <dbReference type="ChEBI" id="CHEBI:30616"/>
        <dbReference type="ChEBI" id="CHEBI:61977"/>
        <dbReference type="ChEBI" id="CHEBI:456216"/>
        <dbReference type="EC" id="2.7.11.1"/>
    </reaction>
</comment>
<name>L1IMQ1_GUITC</name>
<dbReference type="HOGENOM" id="CLU_000288_63_23_1"/>
<dbReference type="PaxDb" id="55529-EKX37362"/>
<evidence type="ECO:0000256" key="9">
    <source>
        <dbReference type="ARBA" id="ARBA00048679"/>
    </source>
</evidence>
<dbReference type="EMBL" id="JH993060">
    <property type="protein sequence ID" value="EKX37362.1"/>
    <property type="molecule type" value="Genomic_DNA"/>
</dbReference>
<feature type="domain" description="Protein kinase" evidence="12">
    <location>
        <begin position="4"/>
        <end position="261"/>
    </location>
</feature>
<evidence type="ECO:0000256" key="11">
    <source>
        <dbReference type="RuleBase" id="RU000304"/>
    </source>
</evidence>
<comment type="catalytic activity">
    <reaction evidence="9">
        <text>L-seryl-[protein] + ATP = O-phospho-L-seryl-[protein] + ADP + H(+)</text>
        <dbReference type="Rhea" id="RHEA:17989"/>
        <dbReference type="Rhea" id="RHEA-COMP:9863"/>
        <dbReference type="Rhea" id="RHEA-COMP:11604"/>
        <dbReference type="ChEBI" id="CHEBI:15378"/>
        <dbReference type="ChEBI" id="CHEBI:29999"/>
        <dbReference type="ChEBI" id="CHEBI:30616"/>
        <dbReference type="ChEBI" id="CHEBI:83421"/>
        <dbReference type="ChEBI" id="CHEBI:456216"/>
        <dbReference type="EC" id="2.7.11.1"/>
    </reaction>
</comment>
<evidence type="ECO:0000256" key="7">
    <source>
        <dbReference type="ARBA" id="ARBA00022840"/>
    </source>
</evidence>
<accession>L1IMQ1</accession>
<protein>
    <recommendedName>
        <fullName evidence="2">non-specific serine/threonine protein kinase</fullName>
        <ecNumber evidence="2">2.7.11.1</ecNumber>
    </recommendedName>
</protein>
<dbReference type="eggNOG" id="KOG0589">
    <property type="taxonomic scope" value="Eukaryota"/>
</dbReference>
<dbReference type="PANTHER" id="PTHR44899:SF6">
    <property type="entry name" value="SERINE_THREONINE PROTEIN KINASE"/>
    <property type="match status" value="1"/>
</dbReference>
<dbReference type="SUPFAM" id="SSF56112">
    <property type="entry name" value="Protein kinase-like (PK-like)"/>
    <property type="match status" value="1"/>
</dbReference>
<feature type="binding site" evidence="10">
    <location>
        <position position="33"/>
    </location>
    <ligand>
        <name>ATP</name>
        <dbReference type="ChEBI" id="CHEBI:30616"/>
    </ligand>
</feature>
<dbReference type="EC" id="2.7.11.1" evidence="2"/>
<gene>
    <name evidence="13" type="ORF">GUITHDRAFT_78167</name>
</gene>
<organism evidence="13">
    <name type="scientific">Guillardia theta (strain CCMP2712)</name>
    <name type="common">Cryptophyte</name>
    <dbReference type="NCBI Taxonomy" id="905079"/>
    <lineage>
        <taxon>Eukaryota</taxon>
        <taxon>Cryptophyceae</taxon>
        <taxon>Pyrenomonadales</taxon>
        <taxon>Geminigeraceae</taxon>
        <taxon>Guillardia</taxon>
    </lineage>
</organism>
<comment type="similarity">
    <text evidence="1">Belongs to the protein kinase superfamily. NEK Ser/Thr protein kinase family. NIMA subfamily.</text>
</comment>
<evidence type="ECO:0000256" key="4">
    <source>
        <dbReference type="ARBA" id="ARBA00022679"/>
    </source>
</evidence>
<dbReference type="InterPro" id="IPR017441">
    <property type="entry name" value="Protein_kinase_ATP_BS"/>
</dbReference>
<dbReference type="GeneID" id="17294125"/>
<proteinExistence type="inferred from homology"/>
<dbReference type="InterPro" id="IPR051131">
    <property type="entry name" value="NEK_Ser/Thr_kinase_NIMA"/>
</dbReference>
<dbReference type="GO" id="GO:0004674">
    <property type="term" value="F:protein serine/threonine kinase activity"/>
    <property type="evidence" value="ECO:0007669"/>
    <property type="project" value="UniProtKB-KW"/>
</dbReference>
<feature type="non-terminal residue" evidence="13">
    <location>
        <position position="277"/>
    </location>
</feature>
<evidence type="ECO:0000256" key="5">
    <source>
        <dbReference type="ARBA" id="ARBA00022741"/>
    </source>
</evidence>
<dbReference type="OrthoDB" id="248923at2759"/>
<dbReference type="PIRSF" id="PIRSF000654">
    <property type="entry name" value="Integrin-linked_kinase"/>
    <property type="match status" value="1"/>
</dbReference>
<dbReference type="EnsemblProtists" id="EKX37362">
    <property type="protein sequence ID" value="EKX37362"/>
    <property type="gene ID" value="GUITHDRAFT_78167"/>
</dbReference>